<dbReference type="OrthoDB" id="9778331at2"/>
<feature type="transmembrane region" description="Helical" evidence="7">
    <location>
        <begin position="17"/>
        <end position="36"/>
    </location>
</feature>
<evidence type="ECO:0000256" key="7">
    <source>
        <dbReference type="SAM" id="Phobius"/>
    </source>
</evidence>
<dbReference type="InterPro" id="IPR023090">
    <property type="entry name" value="UPF0702_alpha/beta_dom_sf"/>
</dbReference>
<evidence type="ECO:0000259" key="8">
    <source>
        <dbReference type="Pfam" id="PF04239"/>
    </source>
</evidence>
<comment type="similarity">
    <text evidence="2">Belongs to the UPF0702 family.</text>
</comment>
<protein>
    <submittedName>
        <fullName evidence="9">DUF421 domain-containing protein</fullName>
    </submittedName>
</protein>
<sequence>MDVLAQLVQNLPDWLDVIIRSLFFLFVLFFITKWLGKKQISQLSFFEYVTGITIGSIGAGVAMDSNESMFHGALSIITFTLVPYIAALISLKSKKFRDFIEGKATVFIKDGNIDEGNLKKEKYTADELLELLRKKNVFNVADVEFAILEPTGDLNVMLKKGKQPVTPEDLKLPVEPIAAPQIVIMDGELLERPLMEAGRNKSWLRSELENKGVSMQEVFLGQLNDSGKLTIDLYDGRTQSPTDSRSVIAILEKCKGDLESLVQSTTHTSLQKINKQNRKKLQKAINQLETILNNP</sequence>
<organism evidence="9 10">
    <name type="scientific">Peribacillus glennii</name>
    <dbReference type="NCBI Taxonomy" id="2303991"/>
    <lineage>
        <taxon>Bacteria</taxon>
        <taxon>Bacillati</taxon>
        <taxon>Bacillota</taxon>
        <taxon>Bacilli</taxon>
        <taxon>Bacillales</taxon>
        <taxon>Bacillaceae</taxon>
        <taxon>Peribacillus</taxon>
    </lineage>
</organism>
<gene>
    <name evidence="9" type="ORF">D0466_05320</name>
</gene>
<evidence type="ECO:0000256" key="3">
    <source>
        <dbReference type="ARBA" id="ARBA00022475"/>
    </source>
</evidence>
<evidence type="ECO:0000313" key="10">
    <source>
        <dbReference type="Proteomes" id="UP000262939"/>
    </source>
</evidence>
<proteinExistence type="inferred from homology"/>
<evidence type="ECO:0000256" key="6">
    <source>
        <dbReference type="ARBA" id="ARBA00023136"/>
    </source>
</evidence>
<keyword evidence="5 7" id="KW-1133">Transmembrane helix</keyword>
<keyword evidence="3" id="KW-1003">Cell membrane</keyword>
<keyword evidence="6 7" id="KW-0472">Membrane</keyword>
<feature type="transmembrane region" description="Helical" evidence="7">
    <location>
        <begin position="69"/>
        <end position="91"/>
    </location>
</feature>
<dbReference type="PANTHER" id="PTHR34582">
    <property type="entry name" value="UPF0702 TRANSMEMBRANE PROTEIN YCAP"/>
    <property type="match status" value="1"/>
</dbReference>
<evidence type="ECO:0000313" key="9">
    <source>
        <dbReference type="EMBL" id="RFU65320.1"/>
    </source>
</evidence>
<name>A0A372LG95_9BACI</name>
<accession>A0A372LG95</accession>
<feature type="transmembrane region" description="Helical" evidence="7">
    <location>
        <begin position="43"/>
        <end position="63"/>
    </location>
</feature>
<comment type="subcellular location">
    <subcellularLocation>
        <location evidence="1">Cell membrane</location>
        <topology evidence="1">Multi-pass membrane protein</topology>
    </subcellularLocation>
</comment>
<dbReference type="RefSeq" id="WP_117321495.1">
    <property type="nucleotide sequence ID" value="NZ_QVTD01000003.1"/>
</dbReference>
<dbReference type="Gene3D" id="3.30.240.20">
    <property type="entry name" value="bsu07140 like domains"/>
    <property type="match status" value="2"/>
</dbReference>
<keyword evidence="4 7" id="KW-0812">Transmembrane</keyword>
<keyword evidence="10" id="KW-1185">Reference proteome</keyword>
<dbReference type="EMBL" id="QVTD01000003">
    <property type="protein sequence ID" value="RFU65320.1"/>
    <property type="molecule type" value="Genomic_DNA"/>
</dbReference>
<feature type="domain" description="YetF C-terminal" evidence="8">
    <location>
        <begin position="92"/>
        <end position="223"/>
    </location>
</feature>
<evidence type="ECO:0000256" key="4">
    <source>
        <dbReference type="ARBA" id="ARBA00022692"/>
    </source>
</evidence>
<dbReference type="Pfam" id="PF04239">
    <property type="entry name" value="DUF421"/>
    <property type="match status" value="1"/>
</dbReference>
<dbReference type="PANTHER" id="PTHR34582:SF7">
    <property type="entry name" value="UPF0702 TRANSMEMBRANE PROTEIN YDFS"/>
    <property type="match status" value="1"/>
</dbReference>
<evidence type="ECO:0000256" key="2">
    <source>
        <dbReference type="ARBA" id="ARBA00006448"/>
    </source>
</evidence>
<evidence type="ECO:0000256" key="5">
    <source>
        <dbReference type="ARBA" id="ARBA00022989"/>
    </source>
</evidence>
<dbReference type="Proteomes" id="UP000262939">
    <property type="component" value="Unassembled WGS sequence"/>
</dbReference>
<evidence type="ECO:0000256" key="1">
    <source>
        <dbReference type="ARBA" id="ARBA00004651"/>
    </source>
</evidence>
<comment type="caution">
    <text evidence="9">The sequence shown here is derived from an EMBL/GenBank/DDBJ whole genome shotgun (WGS) entry which is preliminary data.</text>
</comment>
<dbReference type="GO" id="GO:0005886">
    <property type="term" value="C:plasma membrane"/>
    <property type="evidence" value="ECO:0007669"/>
    <property type="project" value="UniProtKB-SubCell"/>
</dbReference>
<reference evidence="9 10" key="1">
    <citation type="submission" date="2018-08" db="EMBL/GenBank/DDBJ databases">
        <title>Bacillus chawlae sp. nov., Bacillus glennii sp. nov., and Bacillus saganii sp. nov. Isolated from the Vehicle Assembly Building at Kennedy Space Center where the Viking Spacecraft were Assembled.</title>
        <authorList>
            <person name="Seuylemezian A."/>
            <person name="Vaishampayan P."/>
        </authorList>
    </citation>
    <scope>NUCLEOTIDE SEQUENCE [LARGE SCALE GENOMIC DNA]</scope>
    <source>
        <strain evidence="9 10">V44-8</strain>
    </source>
</reference>
<dbReference type="AlphaFoldDB" id="A0A372LG95"/>
<dbReference type="InterPro" id="IPR007353">
    <property type="entry name" value="DUF421"/>
</dbReference>